<dbReference type="EMBL" id="CADCWF010000078">
    <property type="protein sequence ID" value="CAA9545854.1"/>
    <property type="molecule type" value="Genomic_DNA"/>
</dbReference>
<name>A0A6J4UC06_9BACT</name>
<reference evidence="2" key="1">
    <citation type="submission" date="2020-02" db="EMBL/GenBank/DDBJ databases">
        <authorList>
            <person name="Meier V. D."/>
        </authorList>
    </citation>
    <scope>NUCLEOTIDE SEQUENCE</scope>
    <source>
        <strain evidence="2">AVDCRST_MAG59</strain>
    </source>
</reference>
<sequence>MAVDNMVGTPIAERGPNLLLRVAWFVLVGWWLGGILSGVAWFLNATVVGLPVGLWLINRLPTFVTLRPQERRWMVVDGRLSPATVQRPWLLRACWFLLVGWWLSGVWLAVAYVLLVSVVGMPVAFVMYGRIGAVTTLYRS</sequence>
<dbReference type="AlphaFoldDB" id="A0A6J4UC06"/>
<keyword evidence="1" id="KW-0472">Membrane</keyword>
<evidence type="ECO:0000313" key="2">
    <source>
        <dbReference type="EMBL" id="CAA9545854.1"/>
    </source>
</evidence>
<evidence type="ECO:0000256" key="1">
    <source>
        <dbReference type="SAM" id="Phobius"/>
    </source>
</evidence>
<evidence type="ECO:0008006" key="3">
    <source>
        <dbReference type="Google" id="ProtNLM"/>
    </source>
</evidence>
<accession>A0A6J4UC06</accession>
<organism evidence="2">
    <name type="scientific">uncultured Thermomicrobiales bacterium</name>
    <dbReference type="NCBI Taxonomy" id="1645740"/>
    <lineage>
        <taxon>Bacteria</taxon>
        <taxon>Pseudomonadati</taxon>
        <taxon>Thermomicrobiota</taxon>
        <taxon>Thermomicrobia</taxon>
        <taxon>Thermomicrobiales</taxon>
        <taxon>environmental samples</taxon>
    </lineage>
</organism>
<protein>
    <recommendedName>
        <fullName evidence="3">YccF domain-containing protein</fullName>
    </recommendedName>
</protein>
<proteinExistence type="predicted"/>
<keyword evidence="1" id="KW-0812">Transmembrane</keyword>
<feature type="transmembrane region" description="Helical" evidence="1">
    <location>
        <begin position="24"/>
        <end position="57"/>
    </location>
</feature>
<keyword evidence="1" id="KW-1133">Transmembrane helix</keyword>
<gene>
    <name evidence="2" type="ORF">AVDCRST_MAG59-1276</name>
</gene>